<dbReference type="GO" id="GO:0043295">
    <property type="term" value="F:glutathione binding"/>
    <property type="evidence" value="ECO:0007669"/>
    <property type="project" value="TreeGrafter"/>
</dbReference>
<dbReference type="GO" id="GO:0006749">
    <property type="term" value="P:glutathione metabolic process"/>
    <property type="evidence" value="ECO:0007669"/>
    <property type="project" value="TreeGrafter"/>
</dbReference>
<dbReference type="GO" id="GO:0005737">
    <property type="term" value="C:cytoplasm"/>
    <property type="evidence" value="ECO:0007669"/>
    <property type="project" value="TreeGrafter"/>
</dbReference>
<evidence type="ECO:0000313" key="7">
    <source>
        <dbReference type="EMBL" id="KAG5634673.1"/>
    </source>
</evidence>
<dbReference type="PANTHER" id="PTHR43900">
    <property type="entry name" value="GLUTATHIONE S-TRANSFERASE RHO"/>
    <property type="match status" value="1"/>
</dbReference>
<gene>
    <name evidence="7" type="ORF">H0H81_001136</name>
</gene>
<sequence length="185" mass="20776">MTLKLYGTRVQRVITVLNEKGVPFELIEVDLMKGEHKAPQFLEKQPFGQVPYIDDDGFILYESRAICRYIATKYADQGTKLIPTDLKGNALFEQAASIESSNFDPSASAAVFENLFKAYWGGKADPVIFEQYIKKLDGKLDAYDVILSKQKYLAGDNVTLADLFHLPYGTIGPGKLPYMFVQEMS</sequence>
<dbReference type="PANTHER" id="PTHR43900:SF3">
    <property type="entry name" value="GLUTATHIONE S-TRANSFERASE RHO"/>
    <property type="match status" value="1"/>
</dbReference>
<accession>A0A9P7FMR2</accession>
<dbReference type="SUPFAM" id="SSF47616">
    <property type="entry name" value="GST C-terminal domain-like"/>
    <property type="match status" value="1"/>
</dbReference>
<dbReference type="InterPro" id="IPR010987">
    <property type="entry name" value="Glutathione-S-Trfase_C-like"/>
</dbReference>
<keyword evidence="8" id="KW-1185">Reference proteome</keyword>
<dbReference type="OrthoDB" id="249703at2759"/>
<proteinExistence type="inferred from homology"/>
<dbReference type="InterPro" id="IPR004045">
    <property type="entry name" value="Glutathione_S-Trfase_N"/>
</dbReference>
<feature type="domain" description="GST N-terminal" evidence="5">
    <location>
        <begin position="1"/>
        <end position="78"/>
    </location>
</feature>
<dbReference type="AlphaFoldDB" id="A0A9P7FMR2"/>
<dbReference type="PROSITE" id="PS50404">
    <property type="entry name" value="GST_NTER"/>
    <property type="match status" value="1"/>
</dbReference>
<dbReference type="Gene3D" id="1.20.1050.10">
    <property type="match status" value="1"/>
</dbReference>
<dbReference type="Pfam" id="PF00043">
    <property type="entry name" value="GST_C"/>
    <property type="match status" value="1"/>
</dbReference>
<evidence type="ECO:0000259" key="5">
    <source>
        <dbReference type="PROSITE" id="PS50404"/>
    </source>
</evidence>
<feature type="domain" description="GST C-terminal" evidence="6">
    <location>
        <begin position="85"/>
        <end position="185"/>
    </location>
</feature>
<dbReference type="EC" id="2.5.1.18" evidence="1"/>
<reference evidence="7" key="1">
    <citation type="submission" date="2021-02" db="EMBL/GenBank/DDBJ databases">
        <authorList>
            <person name="Nieuwenhuis M."/>
            <person name="Van De Peppel L.J.J."/>
        </authorList>
    </citation>
    <scope>NUCLEOTIDE SEQUENCE</scope>
    <source>
        <strain evidence="7">D49</strain>
    </source>
</reference>
<evidence type="ECO:0000259" key="6">
    <source>
        <dbReference type="PROSITE" id="PS50405"/>
    </source>
</evidence>
<dbReference type="SFLD" id="SFLDS00019">
    <property type="entry name" value="Glutathione_Transferase_(cytos"/>
    <property type="match status" value="1"/>
</dbReference>
<evidence type="ECO:0000256" key="2">
    <source>
        <dbReference type="ARBA" id="ARBA00022679"/>
    </source>
</evidence>
<dbReference type="FunFam" id="3.40.30.10:FF:000016">
    <property type="entry name" value="Glutathione S-transferase F2"/>
    <property type="match status" value="1"/>
</dbReference>
<comment type="similarity">
    <text evidence="4">Belongs to the GST superfamily.</text>
</comment>
<dbReference type="SFLD" id="SFLDG00358">
    <property type="entry name" value="Main_(cytGST)"/>
    <property type="match status" value="1"/>
</dbReference>
<dbReference type="Pfam" id="PF02798">
    <property type="entry name" value="GST_N"/>
    <property type="match status" value="1"/>
</dbReference>
<protein>
    <recommendedName>
        <fullName evidence="1">glutathione transferase</fullName>
        <ecNumber evidence="1">2.5.1.18</ecNumber>
    </recommendedName>
</protein>
<keyword evidence="2" id="KW-0808">Transferase</keyword>
<dbReference type="Proteomes" id="UP000717328">
    <property type="component" value="Unassembled WGS sequence"/>
</dbReference>
<evidence type="ECO:0000256" key="1">
    <source>
        <dbReference type="ARBA" id="ARBA00012452"/>
    </source>
</evidence>
<dbReference type="GO" id="GO:0004364">
    <property type="term" value="F:glutathione transferase activity"/>
    <property type="evidence" value="ECO:0007669"/>
    <property type="project" value="UniProtKB-EC"/>
</dbReference>
<evidence type="ECO:0000256" key="3">
    <source>
        <dbReference type="ARBA" id="ARBA00047960"/>
    </source>
</evidence>
<name>A0A9P7FMR2_9AGAR</name>
<evidence type="ECO:0000256" key="4">
    <source>
        <dbReference type="RuleBase" id="RU003494"/>
    </source>
</evidence>
<comment type="caution">
    <text evidence="7">The sequence shown here is derived from an EMBL/GenBank/DDBJ whole genome shotgun (WGS) entry which is preliminary data.</text>
</comment>
<evidence type="ECO:0000313" key="8">
    <source>
        <dbReference type="Proteomes" id="UP000717328"/>
    </source>
</evidence>
<dbReference type="InterPro" id="IPR004046">
    <property type="entry name" value="GST_C"/>
</dbReference>
<dbReference type="InterPro" id="IPR036249">
    <property type="entry name" value="Thioredoxin-like_sf"/>
</dbReference>
<dbReference type="PROSITE" id="PS50405">
    <property type="entry name" value="GST_CTER"/>
    <property type="match status" value="1"/>
</dbReference>
<organism evidence="7 8">
    <name type="scientific">Sphagnurus paluster</name>
    <dbReference type="NCBI Taxonomy" id="117069"/>
    <lineage>
        <taxon>Eukaryota</taxon>
        <taxon>Fungi</taxon>
        <taxon>Dikarya</taxon>
        <taxon>Basidiomycota</taxon>
        <taxon>Agaricomycotina</taxon>
        <taxon>Agaricomycetes</taxon>
        <taxon>Agaricomycetidae</taxon>
        <taxon>Agaricales</taxon>
        <taxon>Tricholomatineae</taxon>
        <taxon>Lyophyllaceae</taxon>
        <taxon>Sphagnurus</taxon>
    </lineage>
</organism>
<dbReference type="InterPro" id="IPR040079">
    <property type="entry name" value="Glutathione_S-Trfase"/>
</dbReference>
<dbReference type="InterPro" id="IPR036282">
    <property type="entry name" value="Glutathione-S-Trfase_C_sf"/>
</dbReference>
<dbReference type="SUPFAM" id="SSF52833">
    <property type="entry name" value="Thioredoxin-like"/>
    <property type="match status" value="1"/>
</dbReference>
<reference evidence="7" key="2">
    <citation type="submission" date="2021-10" db="EMBL/GenBank/DDBJ databases">
        <title>Phylogenomics reveals ancestral predisposition of the termite-cultivated fungus Termitomyces towards a domesticated lifestyle.</title>
        <authorList>
            <person name="Auxier B."/>
            <person name="Grum-Grzhimaylo A."/>
            <person name="Cardenas M.E."/>
            <person name="Lodge J.D."/>
            <person name="Laessoe T."/>
            <person name="Pedersen O."/>
            <person name="Smith M.E."/>
            <person name="Kuyper T.W."/>
            <person name="Franco-Molano E.A."/>
            <person name="Baroni T.J."/>
            <person name="Aanen D.K."/>
        </authorList>
    </citation>
    <scope>NUCLEOTIDE SEQUENCE</scope>
    <source>
        <strain evidence="7">D49</strain>
    </source>
</reference>
<dbReference type="Gene3D" id="3.40.30.10">
    <property type="entry name" value="Glutaredoxin"/>
    <property type="match status" value="1"/>
</dbReference>
<comment type="catalytic activity">
    <reaction evidence="3">
        <text>RX + glutathione = an S-substituted glutathione + a halide anion + H(+)</text>
        <dbReference type="Rhea" id="RHEA:16437"/>
        <dbReference type="ChEBI" id="CHEBI:15378"/>
        <dbReference type="ChEBI" id="CHEBI:16042"/>
        <dbReference type="ChEBI" id="CHEBI:17792"/>
        <dbReference type="ChEBI" id="CHEBI:57925"/>
        <dbReference type="ChEBI" id="CHEBI:90779"/>
        <dbReference type="EC" id="2.5.1.18"/>
    </reaction>
</comment>
<dbReference type="EMBL" id="JABCKI010006312">
    <property type="protein sequence ID" value="KAG5634673.1"/>
    <property type="molecule type" value="Genomic_DNA"/>
</dbReference>
<dbReference type="CDD" id="cd03053">
    <property type="entry name" value="GST_N_Phi"/>
    <property type="match status" value="1"/>
</dbReference>